<dbReference type="Gene3D" id="3.30.420.10">
    <property type="entry name" value="Ribonuclease H-like superfamily/Ribonuclease H"/>
    <property type="match status" value="1"/>
</dbReference>
<dbReference type="AlphaFoldDB" id="A0A7V4E2S4"/>
<dbReference type="SUPFAM" id="SSF53098">
    <property type="entry name" value="Ribonuclease H-like"/>
    <property type="match status" value="1"/>
</dbReference>
<reference evidence="2" key="1">
    <citation type="journal article" date="2020" name="mSystems">
        <title>Genome- and Community-Level Interaction Insights into Carbon Utilization and Element Cycling Functions of Hydrothermarchaeota in Hydrothermal Sediment.</title>
        <authorList>
            <person name="Zhou Z."/>
            <person name="Liu Y."/>
            <person name="Xu W."/>
            <person name="Pan J."/>
            <person name="Luo Z.H."/>
            <person name="Li M."/>
        </authorList>
    </citation>
    <scope>NUCLEOTIDE SEQUENCE [LARGE SCALE GENOMIC DNA]</scope>
    <source>
        <strain evidence="2">SpSt-697</strain>
    </source>
</reference>
<dbReference type="NCBIfam" id="TIGR00573">
    <property type="entry name" value="dnaq"/>
    <property type="match status" value="1"/>
</dbReference>
<dbReference type="SMART" id="SM00479">
    <property type="entry name" value="EXOIII"/>
    <property type="match status" value="1"/>
</dbReference>
<keyword evidence="2" id="KW-0378">Hydrolase</keyword>
<dbReference type="PANTHER" id="PTHR30231">
    <property type="entry name" value="DNA POLYMERASE III SUBUNIT EPSILON"/>
    <property type="match status" value="1"/>
</dbReference>
<dbReference type="InterPro" id="IPR013520">
    <property type="entry name" value="Ribonucl_H"/>
</dbReference>
<proteinExistence type="predicted"/>
<dbReference type="FunFam" id="3.30.420.10:FF:000045">
    <property type="entry name" value="3'-5' exonuclease DinG"/>
    <property type="match status" value="1"/>
</dbReference>
<dbReference type="GO" id="GO:0005829">
    <property type="term" value="C:cytosol"/>
    <property type="evidence" value="ECO:0007669"/>
    <property type="project" value="TreeGrafter"/>
</dbReference>
<dbReference type="GO" id="GO:0003887">
    <property type="term" value="F:DNA-directed DNA polymerase activity"/>
    <property type="evidence" value="ECO:0007669"/>
    <property type="project" value="InterPro"/>
</dbReference>
<feature type="domain" description="Exonuclease" evidence="1">
    <location>
        <begin position="37"/>
        <end position="202"/>
    </location>
</feature>
<accession>A0A7V4E2S4</accession>
<dbReference type="GO" id="GO:0003677">
    <property type="term" value="F:DNA binding"/>
    <property type="evidence" value="ECO:0007669"/>
    <property type="project" value="InterPro"/>
</dbReference>
<dbReference type="GO" id="GO:0008408">
    <property type="term" value="F:3'-5' exonuclease activity"/>
    <property type="evidence" value="ECO:0007669"/>
    <property type="project" value="TreeGrafter"/>
</dbReference>
<name>A0A7V4E2S4_UNCW3</name>
<keyword evidence="2" id="KW-0540">Nuclease</keyword>
<dbReference type="InterPro" id="IPR012337">
    <property type="entry name" value="RNaseH-like_sf"/>
</dbReference>
<dbReference type="PANTHER" id="PTHR30231:SF41">
    <property type="entry name" value="DNA POLYMERASE III SUBUNIT EPSILON"/>
    <property type="match status" value="1"/>
</dbReference>
<evidence type="ECO:0000259" key="1">
    <source>
        <dbReference type="SMART" id="SM00479"/>
    </source>
</evidence>
<gene>
    <name evidence="2" type="ORF">ENU74_03535</name>
</gene>
<evidence type="ECO:0000313" key="2">
    <source>
        <dbReference type="EMBL" id="HGK63646.1"/>
    </source>
</evidence>
<keyword evidence="2" id="KW-0269">Exonuclease</keyword>
<comment type="caution">
    <text evidence="2">The sequence shown here is derived from an EMBL/GenBank/DDBJ whole genome shotgun (WGS) entry which is preliminary data.</text>
</comment>
<organism evidence="2">
    <name type="scientific">candidate division WOR-3 bacterium</name>
    <dbReference type="NCBI Taxonomy" id="2052148"/>
    <lineage>
        <taxon>Bacteria</taxon>
        <taxon>Bacteria division WOR-3</taxon>
    </lineage>
</organism>
<dbReference type="InterPro" id="IPR006054">
    <property type="entry name" value="DnaQ"/>
</dbReference>
<sequence>MFLIILIILLFSLFLYLFLRKKIILKKIKKYYEEGRDFVAIDLETTGLNPKKDEIIEVGAYKFNIKGKSEEYGKLVNPQRVIPQEITKLTKITQEMVKDKPSFSEIKEEFCSFIGESIILGWNLAFDLAFLKRKGIKLKNPAYDVLKISKIVLPKKINKKKRSFSLSAIAKDFNILVKERHRALADAKTLQEVFLKLVKLIN</sequence>
<dbReference type="CDD" id="cd06127">
    <property type="entry name" value="DEDDh"/>
    <property type="match status" value="1"/>
</dbReference>
<dbReference type="InterPro" id="IPR036397">
    <property type="entry name" value="RNaseH_sf"/>
</dbReference>
<dbReference type="GO" id="GO:0045004">
    <property type="term" value="P:DNA replication proofreading"/>
    <property type="evidence" value="ECO:0007669"/>
    <property type="project" value="TreeGrafter"/>
</dbReference>
<dbReference type="Pfam" id="PF00929">
    <property type="entry name" value="RNase_T"/>
    <property type="match status" value="1"/>
</dbReference>
<dbReference type="EMBL" id="DTDR01000090">
    <property type="protein sequence ID" value="HGK63646.1"/>
    <property type="molecule type" value="Genomic_DNA"/>
</dbReference>
<protein>
    <submittedName>
        <fullName evidence="2">3'-5' exonuclease</fullName>
    </submittedName>
</protein>